<protein>
    <recommendedName>
        <fullName evidence="4">Lipoprotein</fullName>
    </recommendedName>
</protein>
<dbReference type="RefSeq" id="WP_151052120.1">
    <property type="nucleotide sequence ID" value="NZ_CP031700.1"/>
</dbReference>
<accession>A0A5J6PVF7</accession>
<gene>
    <name evidence="2" type="ORF">D0T92_08995</name>
</gene>
<feature type="chain" id="PRO_5023913402" description="Lipoprotein" evidence="1">
    <location>
        <begin position="18"/>
        <end position="118"/>
    </location>
</feature>
<proteinExistence type="predicted"/>
<reference evidence="2 3" key="1">
    <citation type="submission" date="2018-08" db="EMBL/GenBank/DDBJ databases">
        <title>Neisseria zalophi ATCC BAA-2455 complete genome.</title>
        <authorList>
            <person name="Veseli I.A."/>
            <person name="Buttler R."/>
            <person name="Mascarenhas dos Santos A.C."/>
            <person name="Pombert J.-F."/>
        </authorList>
    </citation>
    <scope>NUCLEOTIDE SEQUENCE [LARGE SCALE GENOMIC DNA]</scope>
    <source>
        <strain evidence="2 3">ATCC BAA-2455</strain>
    </source>
</reference>
<evidence type="ECO:0000313" key="2">
    <source>
        <dbReference type="EMBL" id="QEY26651.1"/>
    </source>
</evidence>
<dbReference type="PROSITE" id="PS51257">
    <property type="entry name" value="PROKAR_LIPOPROTEIN"/>
    <property type="match status" value="1"/>
</dbReference>
<dbReference type="KEGG" id="nzl:D0T92_08995"/>
<keyword evidence="1" id="KW-0732">Signal</keyword>
<evidence type="ECO:0008006" key="4">
    <source>
        <dbReference type="Google" id="ProtNLM"/>
    </source>
</evidence>
<keyword evidence="3" id="KW-1185">Reference proteome</keyword>
<dbReference type="OrthoDB" id="8607029at2"/>
<feature type="signal peptide" evidence="1">
    <location>
        <begin position="1"/>
        <end position="17"/>
    </location>
</feature>
<dbReference type="EMBL" id="CP031700">
    <property type="protein sequence ID" value="QEY26651.1"/>
    <property type="molecule type" value="Genomic_DNA"/>
</dbReference>
<dbReference type="AlphaFoldDB" id="A0A5J6PVF7"/>
<organism evidence="2 3">
    <name type="scientific">Neisseria zalophi</name>
    <dbReference type="NCBI Taxonomy" id="640030"/>
    <lineage>
        <taxon>Bacteria</taxon>
        <taxon>Pseudomonadati</taxon>
        <taxon>Pseudomonadota</taxon>
        <taxon>Betaproteobacteria</taxon>
        <taxon>Neisseriales</taxon>
        <taxon>Neisseriaceae</taxon>
        <taxon>Neisseria</taxon>
    </lineage>
</organism>
<dbReference type="Proteomes" id="UP000325713">
    <property type="component" value="Chromosome"/>
</dbReference>
<sequence>MKKMTTAALTLLLAACAADGGLNTGAGGMGQSLIKAAVDNQCRTELNNRNEWRLAALAMSAEQQRDWENKICGCASEEVPNQVTANELLQALNPATRPQAVASVTTKTVNACVKRLFN</sequence>
<name>A0A5J6PVF7_9NEIS</name>
<evidence type="ECO:0000313" key="3">
    <source>
        <dbReference type="Proteomes" id="UP000325713"/>
    </source>
</evidence>
<evidence type="ECO:0000256" key="1">
    <source>
        <dbReference type="SAM" id="SignalP"/>
    </source>
</evidence>